<organism evidence="3 4">
    <name type="scientific">Plutella xylostella</name>
    <name type="common">Diamondback moth</name>
    <name type="synonym">Plutella maculipennis</name>
    <dbReference type="NCBI Taxonomy" id="51655"/>
    <lineage>
        <taxon>Eukaryota</taxon>
        <taxon>Metazoa</taxon>
        <taxon>Ecdysozoa</taxon>
        <taxon>Arthropoda</taxon>
        <taxon>Hexapoda</taxon>
        <taxon>Insecta</taxon>
        <taxon>Pterygota</taxon>
        <taxon>Neoptera</taxon>
        <taxon>Endopterygota</taxon>
        <taxon>Lepidoptera</taxon>
        <taxon>Glossata</taxon>
        <taxon>Ditrysia</taxon>
        <taxon>Yponomeutoidea</taxon>
        <taxon>Plutellidae</taxon>
        <taxon>Plutella</taxon>
    </lineage>
</organism>
<dbReference type="Proteomes" id="UP000823941">
    <property type="component" value="Chromosome 13"/>
</dbReference>
<feature type="transmembrane region" description="Helical" evidence="2">
    <location>
        <begin position="294"/>
        <end position="316"/>
    </location>
</feature>
<keyword evidence="4" id="KW-1185">Reference proteome</keyword>
<keyword evidence="2" id="KW-0472">Membrane</keyword>
<feature type="region of interest" description="Disordered" evidence="1">
    <location>
        <begin position="86"/>
        <end position="138"/>
    </location>
</feature>
<proteinExistence type="predicted"/>
<accession>A0ABQ7QKR7</accession>
<evidence type="ECO:0000256" key="1">
    <source>
        <dbReference type="SAM" id="MobiDB-lite"/>
    </source>
</evidence>
<dbReference type="EMBL" id="JAHIBW010000013">
    <property type="protein sequence ID" value="KAG7305819.1"/>
    <property type="molecule type" value="Genomic_DNA"/>
</dbReference>
<keyword evidence="2" id="KW-0812">Transmembrane</keyword>
<evidence type="ECO:0000256" key="2">
    <source>
        <dbReference type="SAM" id="Phobius"/>
    </source>
</evidence>
<evidence type="ECO:0000313" key="4">
    <source>
        <dbReference type="Proteomes" id="UP000823941"/>
    </source>
</evidence>
<sequence>MTQSPKKYVSHYTSSTKNRGVQAKEIELASTHLIDMNSTQQTESFTASMGDHVAMERAIVPDVENPSPTDTARGTDESGSFIQVVVHKHHHKKESQPAAAQTSPRLPAASSPIAKTEHPSKDPQVLAGCGDGPAPGPPPAPGVYMLPPPFLLTYPGLAPQMDGRDGYSWYPGRRTLVEVSTSAQSSSSFKKHVRAARPVAPNRKAKVPPPTGLAAGGAGGDMEDDGPVGNKKSFWDKFNLNDEKIDIDEDMGPERVEVFYFEQGGSEYLCSRGGGGGALAQWARRALRRADRCFAELLAVPTCLALLPVSFALHVFRLKYLQ</sequence>
<keyword evidence="2" id="KW-1133">Transmembrane helix</keyword>
<protein>
    <submittedName>
        <fullName evidence="3">Uncharacterized protein</fullName>
    </submittedName>
</protein>
<reference evidence="3 4" key="1">
    <citation type="submission" date="2021-06" db="EMBL/GenBank/DDBJ databases">
        <title>A haploid diamondback moth (Plutella xylostella L.) genome assembly resolves 31 chromosomes and identifies a diamide resistance mutation.</title>
        <authorList>
            <person name="Ward C.M."/>
            <person name="Perry K.D."/>
            <person name="Baker G."/>
            <person name="Powis K."/>
            <person name="Heckel D.G."/>
            <person name="Baxter S.W."/>
        </authorList>
    </citation>
    <scope>NUCLEOTIDE SEQUENCE [LARGE SCALE GENOMIC DNA]</scope>
    <source>
        <strain evidence="3 4">LV</strain>
        <tissue evidence="3">Single pupa</tissue>
    </source>
</reference>
<evidence type="ECO:0000313" key="3">
    <source>
        <dbReference type="EMBL" id="KAG7305819.1"/>
    </source>
</evidence>
<feature type="region of interest" description="Disordered" evidence="1">
    <location>
        <begin position="188"/>
        <end position="226"/>
    </location>
</feature>
<name>A0ABQ7QKR7_PLUXY</name>
<gene>
    <name evidence="3" type="ORF">JYU34_009968</name>
</gene>
<comment type="caution">
    <text evidence="3">The sequence shown here is derived from an EMBL/GenBank/DDBJ whole genome shotgun (WGS) entry which is preliminary data.</text>
</comment>